<keyword evidence="3" id="KW-0067">ATP-binding</keyword>
<dbReference type="SUPFAM" id="SSF160246">
    <property type="entry name" value="EspE N-terminal domain-like"/>
    <property type="match status" value="1"/>
</dbReference>
<dbReference type="InterPro" id="IPR003593">
    <property type="entry name" value="AAA+_ATPase"/>
</dbReference>
<dbReference type="GO" id="GO:0005886">
    <property type="term" value="C:plasma membrane"/>
    <property type="evidence" value="ECO:0007669"/>
    <property type="project" value="TreeGrafter"/>
</dbReference>
<evidence type="ECO:0000313" key="7">
    <source>
        <dbReference type="Proteomes" id="UP000034740"/>
    </source>
</evidence>
<dbReference type="PANTHER" id="PTHR30258:SF1">
    <property type="entry name" value="PROTEIN TRANSPORT PROTEIN HOFB HOMOLOG"/>
    <property type="match status" value="1"/>
</dbReference>
<dbReference type="GO" id="GO:0005524">
    <property type="term" value="F:ATP binding"/>
    <property type="evidence" value="ECO:0007669"/>
    <property type="project" value="UniProtKB-KW"/>
</dbReference>
<comment type="caution">
    <text evidence="6">The sequence shown here is derived from an EMBL/GenBank/DDBJ whole genome shotgun (WGS) entry which is preliminary data.</text>
</comment>
<organism evidence="6 7">
    <name type="scientific">Candidatus Adlerbacteria bacterium GW2011_GWA1_54_10</name>
    <dbReference type="NCBI Taxonomy" id="1618605"/>
    <lineage>
        <taxon>Bacteria</taxon>
        <taxon>Candidatus Adleribacteriota</taxon>
    </lineage>
</organism>
<dbReference type="InterPro" id="IPR037257">
    <property type="entry name" value="T2SS_E_N_sf"/>
</dbReference>
<dbReference type="SMART" id="SM00382">
    <property type="entry name" value="AAA"/>
    <property type="match status" value="1"/>
</dbReference>
<feature type="region of interest" description="Disordered" evidence="4">
    <location>
        <begin position="581"/>
        <end position="620"/>
    </location>
</feature>
<feature type="compositionally biased region" description="Basic and acidic residues" evidence="4">
    <location>
        <begin position="605"/>
        <end position="620"/>
    </location>
</feature>
<keyword evidence="2" id="KW-0547">Nucleotide-binding</keyword>
<dbReference type="Gene3D" id="3.30.300.160">
    <property type="entry name" value="Type II secretion system, protein E, N-terminal domain"/>
    <property type="match status" value="1"/>
</dbReference>
<dbReference type="CDD" id="cd01129">
    <property type="entry name" value="PulE-GspE-like"/>
    <property type="match status" value="1"/>
</dbReference>
<gene>
    <name evidence="6" type="ORF">UY83_C0005G0024</name>
</gene>
<dbReference type="InterPro" id="IPR027417">
    <property type="entry name" value="P-loop_NTPase"/>
</dbReference>
<dbReference type="EMBL" id="LCRO01000005">
    <property type="protein sequence ID" value="KKW35643.1"/>
    <property type="molecule type" value="Genomic_DNA"/>
</dbReference>
<dbReference type="InterPro" id="IPR007831">
    <property type="entry name" value="T2SS_GspE_N"/>
</dbReference>
<proteinExistence type="inferred from homology"/>
<name>A0A0G1XWW6_9BACT</name>
<dbReference type="Pfam" id="PF00437">
    <property type="entry name" value="T2SSE"/>
    <property type="match status" value="1"/>
</dbReference>
<feature type="domain" description="AAA+ ATPase" evidence="5">
    <location>
        <begin position="324"/>
        <end position="445"/>
    </location>
</feature>
<dbReference type="Gene3D" id="3.40.50.300">
    <property type="entry name" value="P-loop containing nucleotide triphosphate hydrolases"/>
    <property type="match status" value="1"/>
</dbReference>
<dbReference type="PANTHER" id="PTHR30258">
    <property type="entry name" value="TYPE II SECRETION SYSTEM PROTEIN GSPE-RELATED"/>
    <property type="match status" value="1"/>
</dbReference>
<evidence type="ECO:0000256" key="1">
    <source>
        <dbReference type="ARBA" id="ARBA00006611"/>
    </source>
</evidence>
<dbReference type="Proteomes" id="UP000034740">
    <property type="component" value="Unassembled WGS sequence"/>
</dbReference>
<evidence type="ECO:0000259" key="5">
    <source>
        <dbReference type="SMART" id="SM00382"/>
    </source>
</evidence>
<dbReference type="AlphaFoldDB" id="A0A0G1XWW6"/>
<dbReference type="GO" id="GO:0016887">
    <property type="term" value="F:ATP hydrolysis activity"/>
    <property type="evidence" value="ECO:0007669"/>
    <property type="project" value="TreeGrafter"/>
</dbReference>
<sequence>MDILSLLVKEKVLDGERAAQIEKELQKPDASEEAVLQKNGVALPDILKAKSEYFGVPAREIGENPVPFDTLRYIPEESARHYKLVPLAIKDGVLEVGVLDPDNLEARDALTFISAKIGVPYKLFLISETDFNRLLTQYKGLSGEVGKALTELETELIMESSKGGGKEDKKISKLLEDEIAETETISEEAPVTKIVATILRHAAEGRASDIHVEPMADQTRVRFRIDGVLLTNITLPQKVHAAVVARIKVLSNMRLDEKRKPQDGRFSARVGGSKIDLRVSTFPTYWGEKVVMRILGSQTKDWKLDGLGLSDRNLALIRAAIKKPYGMVLISGPTGSGKSTTLYTLLNEVDRDRQNVLSLEDPVEYTIAGVSQSQVRPEIGYSFANGLRTTLRQDPNIIMVGEIRDSETANLAVQAALTGHLVLSTIHTNNAIGIVPRLLDMGVEPYLIPPVLILGVAQRLVRTLCPGGGKKIKVEGSMEAMLREQFSDLPKEYQKNIPSLEYVHRMEPTPECPSGTEGRVACFEAFDMTQELERTILAGKPEEDLFAIVRRGGMLTMKEDAIIKSATGLVPFEEVNTLGGEFELDDAAPPISKQETTEISDDGEEKPKAEGAEKTKAEEV</sequence>
<dbReference type="PATRIC" id="fig|1618605.3.peg.378"/>
<evidence type="ECO:0000256" key="2">
    <source>
        <dbReference type="ARBA" id="ARBA00022741"/>
    </source>
</evidence>
<evidence type="ECO:0000313" key="6">
    <source>
        <dbReference type="EMBL" id="KKW35643.1"/>
    </source>
</evidence>
<reference evidence="6 7" key="1">
    <citation type="journal article" date="2015" name="Nature">
        <title>rRNA introns, odd ribosomes, and small enigmatic genomes across a large radiation of phyla.</title>
        <authorList>
            <person name="Brown C.T."/>
            <person name="Hug L.A."/>
            <person name="Thomas B.C."/>
            <person name="Sharon I."/>
            <person name="Castelle C.J."/>
            <person name="Singh A."/>
            <person name="Wilkins M.J."/>
            <person name="Williams K.H."/>
            <person name="Banfield J.F."/>
        </authorList>
    </citation>
    <scope>NUCLEOTIDE SEQUENCE [LARGE SCALE GENOMIC DNA]</scope>
</reference>
<protein>
    <submittedName>
        <fullName evidence="6">Type II secretion system protein E</fullName>
    </submittedName>
</protein>
<accession>A0A0G1XWW6</accession>
<evidence type="ECO:0000256" key="3">
    <source>
        <dbReference type="ARBA" id="ARBA00022840"/>
    </source>
</evidence>
<dbReference type="InterPro" id="IPR001482">
    <property type="entry name" value="T2SS/T4SS_dom"/>
</dbReference>
<dbReference type="SUPFAM" id="SSF52540">
    <property type="entry name" value="P-loop containing nucleoside triphosphate hydrolases"/>
    <property type="match status" value="1"/>
</dbReference>
<dbReference type="Pfam" id="PF05157">
    <property type="entry name" value="MshEN"/>
    <property type="match status" value="1"/>
</dbReference>
<dbReference type="Gene3D" id="3.30.450.90">
    <property type="match status" value="1"/>
</dbReference>
<comment type="similarity">
    <text evidence="1">Belongs to the GSP E family.</text>
</comment>
<evidence type="ECO:0000256" key="4">
    <source>
        <dbReference type="SAM" id="MobiDB-lite"/>
    </source>
</evidence>